<evidence type="ECO:0000313" key="2">
    <source>
        <dbReference type="EMBL" id="CAI9729219.1"/>
    </source>
</evidence>
<dbReference type="Proteomes" id="UP001162480">
    <property type="component" value="Chromosome 10"/>
</dbReference>
<organism evidence="2 3">
    <name type="scientific">Octopus vulgaris</name>
    <name type="common">Common octopus</name>
    <dbReference type="NCBI Taxonomy" id="6645"/>
    <lineage>
        <taxon>Eukaryota</taxon>
        <taxon>Metazoa</taxon>
        <taxon>Spiralia</taxon>
        <taxon>Lophotrochozoa</taxon>
        <taxon>Mollusca</taxon>
        <taxon>Cephalopoda</taxon>
        <taxon>Coleoidea</taxon>
        <taxon>Octopodiformes</taxon>
        <taxon>Octopoda</taxon>
        <taxon>Incirrata</taxon>
        <taxon>Octopodidae</taxon>
        <taxon>Octopus</taxon>
    </lineage>
</organism>
<reference evidence="2" key="1">
    <citation type="submission" date="2023-08" db="EMBL/GenBank/DDBJ databases">
        <authorList>
            <person name="Alioto T."/>
            <person name="Alioto T."/>
            <person name="Gomez Garrido J."/>
        </authorList>
    </citation>
    <scope>NUCLEOTIDE SEQUENCE</scope>
</reference>
<protein>
    <submittedName>
        <fullName evidence="2">Uncharacterized protein</fullName>
    </submittedName>
</protein>
<sequence>MELFSKMFIKCKDIIAQFPEEQRPQLTGKGTPPPRRGKGTPPLPPRVRPPRPPGERKTQTDRQAEKETGKGEREKGGRRK</sequence>
<accession>A0AA36B7V7</accession>
<proteinExistence type="predicted"/>
<feature type="compositionally biased region" description="Basic and acidic residues" evidence="1">
    <location>
        <begin position="53"/>
        <end position="80"/>
    </location>
</feature>
<feature type="compositionally biased region" description="Pro residues" evidence="1">
    <location>
        <begin position="41"/>
        <end position="52"/>
    </location>
</feature>
<evidence type="ECO:0000313" key="3">
    <source>
        <dbReference type="Proteomes" id="UP001162480"/>
    </source>
</evidence>
<dbReference type="EMBL" id="OX597823">
    <property type="protein sequence ID" value="CAI9729219.1"/>
    <property type="molecule type" value="Genomic_DNA"/>
</dbReference>
<gene>
    <name evidence="2" type="ORF">OCTVUL_1B018638</name>
</gene>
<name>A0AA36B7V7_OCTVU</name>
<keyword evidence="3" id="KW-1185">Reference proteome</keyword>
<evidence type="ECO:0000256" key="1">
    <source>
        <dbReference type="SAM" id="MobiDB-lite"/>
    </source>
</evidence>
<dbReference type="AlphaFoldDB" id="A0AA36B7V7"/>
<feature type="region of interest" description="Disordered" evidence="1">
    <location>
        <begin position="19"/>
        <end position="80"/>
    </location>
</feature>